<proteinExistence type="predicted"/>
<comment type="caution">
    <text evidence="1">The sequence shown here is derived from an EMBL/GenBank/DDBJ whole genome shotgun (WGS) entry which is preliminary data.</text>
</comment>
<protein>
    <submittedName>
        <fullName evidence="1">Uncharacterized protein</fullName>
    </submittedName>
</protein>
<dbReference type="EMBL" id="VOSK01000176">
    <property type="protein sequence ID" value="MPR28835.1"/>
    <property type="molecule type" value="Genomic_DNA"/>
</dbReference>
<dbReference type="RefSeq" id="WP_152715434.1">
    <property type="nucleotide sequence ID" value="NZ_VOSJ01000177.1"/>
</dbReference>
<organism evidence="1 2">
    <name type="scientific">Microvirga tunisiensis</name>
    <dbReference type="NCBI Taxonomy" id="2108360"/>
    <lineage>
        <taxon>Bacteria</taxon>
        <taxon>Pseudomonadati</taxon>
        <taxon>Pseudomonadota</taxon>
        <taxon>Alphaproteobacteria</taxon>
        <taxon>Hyphomicrobiales</taxon>
        <taxon>Methylobacteriaceae</taxon>
        <taxon>Microvirga</taxon>
    </lineage>
</organism>
<gene>
    <name evidence="1" type="ORF">FS320_27820</name>
</gene>
<dbReference type="Proteomes" id="UP000403266">
    <property type="component" value="Unassembled WGS sequence"/>
</dbReference>
<evidence type="ECO:0000313" key="1">
    <source>
        <dbReference type="EMBL" id="MPR28835.1"/>
    </source>
</evidence>
<dbReference type="AlphaFoldDB" id="A0A5N7MPA7"/>
<reference evidence="1 2" key="1">
    <citation type="journal article" date="2019" name="Syst. Appl. Microbiol.">
        <title>Microvirga tunisiensis sp. nov., a root nodule symbiotic bacterium isolated from Lupinus micranthus and L. luteus grown in Northern Tunisia.</title>
        <authorList>
            <person name="Msaddak A."/>
            <person name="Rejili M."/>
            <person name="Duran D."/>
            <person name="Mars M."/>
            <person name="Palacios J.M."/>
            <person name="Ruiz-Argueso T."/>
            <person name="Rey L."/>
            <person name="Imperial J."/>
        </authorList>
    </citation>
    <scope>NUCLEOTIDE SEQUENCE [LARGE SCALE GENOMIC DNA]</scope>
    <source>
        <strain evidence="1 2">Lmie10</strain>
    </source>
</reference>
<sequence>MNREQQAARIQKIVNTIAERAVTVPPEIRPAYIRKEVAKVREAFRQTYGADARLAAYAMEFVDAMAGWIEARIHALETVAVGKTEADVGRPELES</sequence>
<evidence type="ECO:0000313" key="2">
    <source>
        <dbReference type="Proteomes" id="UP000403266"/>
    </source>
</evidence>
<accession>A0A5N7MPA7</accession>
<keyword evidence="2" id="KW-1185">Reference proteome</keyword>
<name>A0A5N7MPA7_9HYPH</name>